<dbReference type="SUPFAM" id="SSF48452">
    <property type="entry name" value="TPR-like"/>
    <property type="match status" value="1"/>
</dbReference>
<evidence type="ECO:0000259" key="1">
    <source>
        <dbReference type="Pfam" id="PF00535"/>
    </source>
</evidence>
<dbReference type="Pfam" id="PF00535">
    <property type="entry name" value="Glycos_transf_2"/>
    <property type="match status" value="1"/>
</dbReference>
<organism evidence="2">
    <name type="scientific">Neobacillus citreus</name>
    <dbReference type="NCBI Taxonomy" id="2833578"/>
    <lineage>
        <taxon>Bacteria</taxon>
        <taxon>Bacillati</taxon>
        <taxon>Bacillota</taxon>
        <taxon>Bacilli</taxon>
        <taxon>Bacillales</taxon>
        <taxon>Bacillaceae</taxon>
        <taxon>Neobacillus</taxon>
    </lineage>
</organism>
<dbReference type="InterPro" id="IPR001173">
    <property type="entry name" value="Glyco_trans_2-like"/>
</dbReference>
<accession>A0A942T1L0</accession>
<dbReference type="EMBL" id="JAGYPE010000004">
    <property type="protein sequence ID" value="MBS4184339.1"/>
    <property type="molecule type" value="Genomic_DNA"/>
</dbReference>
<proteinExistence type="predicted"/>
<dbReference type="PANTHER" id="PTHR43630">
    <property type="entry name" value="POLY-BETA-1,6-N-ACETYL-D-GLUCOSAMINE SYNTHASE"/>
    <property type="match status" value="1"/>
</dbReference>
<sequence length="400" mass="46281">MDFKRLSLCMIVKDEEAFIEKCLSSTKGVVDEIIIVDTGSSDRTVELCKSFGAQVFEFPWNKSFADARNFGLERATGDWILWMDADEQVDASDVYKLRDILYSNEDILSIHLINYYGERPEPEKTFDIVHTRLLRNHKGFKFQGKIHEMLNVEEVLTIPEDGLIIKHVPIKIHHYGYMNSVTENKKKFERNITMLKEELKQKDYSPWTHYHIAAEYYGNEEYSKAFDHVNHSIKDFLMRLHTPPSLLYRLKYSILIATGSIDGAWPGIEKACILYPDYVDLHFYKGLILYLKDMFKEALEVFDYCLEMGEANLQYLTQKGVGSFQALHYKGCCFEKLGQIEEAARCYAMAASQSKSFNSPVEALRELMTKHKNLFSPLTEDCDDQMLIAKALNLNSAKNK</sequence>
<protein>
    <submittedName>
        <fullName evidence="2">Glycosyltransferase family 2 protein</fullName>
    </submittedName>
</protein>
<evidence type="ECO:0000313" key="2">
    <source>
        <dbReference type="EMBL" id="MBS4184339.1"/>
    </source>
</evidence>
<feature type="domain" description="Glycosyltransferase 2-like" evidence="1">
    <location>
        <begin position="7"/>
        <end position="126"/>
    </location>
</feature>
<reference evidence="2" key="1">
    <citation type="submission" date="2021-05" db="EMBL/GenBank/DDBJ databases">
        <title>Novel Bacillus species.</title>
        <authorList>
            <person name="Liu G."/>
        </authorList>
    </citation>
    <scope>NUCLEOTIDE SEQUENCE</scope>
    <source>
        <strain evidence="2">FJAT-50051</strain>
    </source>
</reference>
<name>A0A942T1L0_9BACI</name>
<gene>
    <name evidence="2" type="ORF">KHB02_23365</name>
</gene>
<dbReference type="AlphaFoldDB" id="A0A942T1L0"/>
<dbReference type="InterPro" id="IPR019734">
    <property type="entry name" value="TPR_rpt"/>
</dbReference>
<dbReference type="InterPro" id="IPR029044">
    <property type="entry name" value="Nucleotide-diphossugar_trans"/>
</dbReference>
<dbReference type="SUPFAM" id="SSF53448">
    <property type="entry name" value="Nucleotide-diphospho-sugar transferases"/>
    <property type="match status" value="1"/>
</dbReference>
<dbReference type="Gene3D" id="1.25.40.10">
    <property type="entry name" value="Tetratricopeptide repeat domain"/>
    <property type="match status" value="1"/>
</dbReference>
<dbReference type="PANTHER" id="PTHR43630:SF2">
    <property type="entry name" value="GLYCOSYLTRANSFERASE"/>
    <property type="match status" value="1"/>
</dbReference>
<dbReference type="CDD" id="cd02511">
    <property type="entry name" value="Beta4Glucosyltransferase"/>
    <property type="match status" value="1"/>
</dbReference>
<dbReference type="SMART" id="SM00028">
    <property type="entry name" value="TPR"/>
    <property type="match status" value="2"/>
</dbReference>
<dbReference type="InterPro" id="IPR011990">
    <property type="entry name" value="TPR-like_helical_dom_sf"/>
</dbReference>
<comment type="caution">
    <text evidence="2">The sequence shown here is derived from an EMBL/GenBank/DDBJ whole genome shotgun (WGS) entry which is preliminary data.</text>
</comment>
<dbReference type="Gene3D" id="3.90.550.10">
    <property type="entry name" value="Spore Coat Polysaccharide Biosynthesis Protein SpsA, Chain A"/>
    <property type="match status" value="1"/>
</dbReference>